<name>A0A0R2NTH3_9ACTN</name>
<dbReference type="InterPro" id="IPR038969">
    <property type="entry name" value="FEN"/>
</dbReference>
<dbReference type="Proteomes" id="UP000053941">
    <property type="component" value="Unassembled WGS sequence"/>
</dbReference>
<dbReference type="AlphaFoldDB" id="A0A0R2NTH3"/>
<sequence>MSLLLIDSASLWYRAYYGMPDTLLSPQGEPINAVKGFIDMSARLINQYKPDRLALCLDGDWRPSWRVELFPGYKLNRVDDDGEEEQEPDLLTPQVPLILDFFEAAGIAIVGMDDYEADDVIATFATREKGPIRIATGDRDLFQLVDEKRDVKVAYLAKGISNHDLVNHSWIQKKYEIPGERYALFAMIRGDASDGLPGIKGIGEKGAAEIAKNYSSMAELIEAAKADDSKLSPNHRKKIIADLDYASVADRLVQCARDVNLPEMDLSIPNSAKNAKYLETMKSDYGLGASVDRLLSAFNWS</sequence>
<evidence type="ECO:0000313" key="8">
    <source>
        <dbReference type="EMBL" id="KRO28967.1"/>
    </source>
</evidence>
<evidence type="ECO:0000256" key="1">
    <source>
        <dbReference type="ARBA" id="ARBA00022722"/>
    </source>
</evidence>
<evidence type="ECO:0000256" key="4">
    <source>
        <dbReference type="ARBA" id="ARBA00023125"/>
    </source>
</evidence>
<reference evidence="8 9" key="1">
    <citation type="submission" date="2015-10" db="EMBL/GenBank/DDBJ databases">
        <title>Metagenome-Assembled Genomes uncover a global brackish microbiome.</title>
        <authorList>
            <person name="Hugerth L.W."/>
            <person name="Larsson J."/>
            <person name="Alneberg J."/>
            <person name="Lindh M.V."/>
            <person name="Legrand C."/>
            <person name="Pinhassi J."/>
            <person name="Andersson A.F."/>
        </authorList>
    </citation>
    <scope>NUCLEOTIDE SEQUENCE [LARGE SCALE GENOMIC DNA]</scope>
    <source>
        <strain evidence="8">BACL2 MAG-120802-bin41</strain>
    </source>
</reference>
<organism evidence="8 9">
    <name type="scientific">Actinobacteria bacterium BACL2 MAG-120802-bin41</name>
    <dbReference type="NCBI Taxonomy" id="1655568"/>
    <lineage>
        <taxon>Bacteria</taxon>
        <taxon>Bacillati</taxon>
        <taxon>Actinomycetota</taxon>
        <taxon>Actinomycetes</taxon>
        <taxon>Actinomycetes incertae sedis</taxon>
        <taxon>ac1 cluster</taxon>
    </lineage>
</organism>
<proteinExistence type="predicted"/>
<evidence type="ECO:0000256" key="5">
    <source>
        <dbReference type="ARBA" id="ARBA00049957"/>
    </source>
</evidence>
<keyword evidence="1" id="KW-0540">Nuclease</keyword>
<dbReference type="InterPro" id="IPR020045">
    <property type="entry name" value="DNA_polI_H3TH"/>
</dbReference>
<gene>
    <name evidence="8" type="ORF">ABR60_00130</name>
</gene>
<dbReference type="Gene3D" id="3.40.50.1010">
    <property type="entry name" value="5'-nuclease"/>
    <property type="match status" value="1"/>
</dbReference>
<keyword evidence="4" id="KW-0238">DNA-binding</keyword>
<evidence type="ECO:0000256" key="6">
    <source>
        <dbReference type="ARBA" id="ARBA00050026"/>
    </source>
</evidence>
<dbReference type="GO" id="GO:0008409">
    <property type="term" value="F:5'-3' exonuclease activity"/>
    <property type="evidence" value="ECO:0007669"/>
    <property type="project" value="InterPro"/>
</dbReference>
<dbReference type="SUPFAM" id="SSF88723">
    <property type="entry name" value="PIN domain-like"/>
    <property type="match status" value="1"/>
</dbReference>
<dbReference type="InterPro" id="IPR008918">
    <property type="entry name" value="HhH2"/>
</dbReference>
<dbReference type="InterPro" id="IPR002421">
    <property type="entry name" value="5-3_exonuclease"/>
</dbReference>
<protein>
    <recommendedName>
        <fullName evidence="6">5'-3' exonuclease</fullName>
    </recommendedName>
</protein>
<dbReference type="CDD" id="cd09898">
    <property type="entry name" value="H3TH_53EXO"/>
    <property type="match status" value="1"/>
</dbReference>
<dbReference type="Pfam" id="PF01367">
    <property type="entry name" value="5_3_exonuc"/>
    <property type="match status" value="1"/>
</dbReference>
<evidence type="ECO:0000313" key="9">
    <source>
        <dbReference type="Proteomes" id="UP000053941"/>
    </source>
</evidence>
<dbReference type="InterPro" id="IPR036279">
    <property type="entry name" value="5-3_exonuclease_C_sf"/>
</dbReference>
<dbReference type="InterPro" id="IPR029060">
    <property type="entry name" value="PIN-like_dom_sf"/>
</dbReference>
<evidence type="ECO:0000256" key="2">
    <source>
        <dbReference type="ARBA" id="ARBA00022801"/>
    </source>
</evidence>
<dbReference type="GO" id="GO:0033567">
    <property type="term" value="P:DNA replication, Okazaki fragment processing"/>
    <property type="evidence" value="ECO:0007669"/>
    <property type="project" value="InterPro"/>
</dbReference>
<dbReference type="CDD" id="cd09859">
    <property type="entry name" value="PIN_53EXO"/>
    <property type="match status" value="1"/>
</dbReference>
<evidence type="ECO:0000256" key="3">
    <source>
        <dbReference type="ARBA" id="ARBA00022839"/>
    </source>
</evidence>
<dbReference type="EMBL" id="LIAS01000197">
    <property type="protein sequence ID" value="KRO28967.1"/>
    <property type="molecule type" value="Genomic_DNA"/>
</dbReference>
<keyword evidence="2" id="KW-0378">Hydrolase</keyword>
<feature type="domain" description="5'-3' exonuclease" evidence="7">
    <location>
        <begin position="1"/>
        <end position="269"/>
    </location>
</feature>
<dbReference type="PANTHER" id="PTHR42646">
    <property type="entry name" value="FLAP ENDONUCLEASE XNI"/>
    <property type="match status" value="1"/>
</dbReference>
<dbReference type="SMART" id="SM00279">
    <property type="entry name" value="HhH2"/>
    <property type="match status" value="1"/>
</dbReference>
<dbReference type="SMART" id="SM00475">
    <property type="entry name" value="53EXOc"/>
    <property type="match status" value="1"/>
</dbReference>
<accession>A0A0R2NTH3</accession>
<evidence type="ECO:0000259" key="7">
    <source>
        <dbReference type="SMART" id="SM00475"/>
    </source>
</evidence>
<dbReference type="SUPFAM" id="SSF47807">
    <property type="entry name" value="5' to 3' exonuclease, C-terminal subdomain"/>
    <property type="match status" value="1"/>
</dbReference>
<comment type="caution">
    <text evidence="8">The sequence shown here is derived from an EMBL/GenBank/DDBJ whole genome shotgun (WGS) entry which is preliminary data.</text>
</comment>
<dbReference type="PANTHER" id="PTHR42646:SF2">
    <property type="entry name" value="5'-3' EXONUCLEASE FAMILY PROTEIN"/>
    <property type="match status" value="1"/>
</dbReference>
<dbReference type="GO" id="GO:0003677">
    <property type="term" value="F:DNA binding"/>
    <property type="evidence" value="ECO:0007669"/>
    <property type="project" value="UniProtKB-KW"/>
</dbReference>
<dbReference type="Gene3D" id="1.10.150.20">
    <property type="entry name" value="5' to 3' exonuclease, C-terminal subdomain"/>
    <property type="match status" value="1"/>
</dbReference>
<keyword evidence="3" id="KW-0269">Exonuclease</keyword>
<comment type="function">
    <text evidence="5">5'-3' exonuclease acting preferentially on double-stranded DNA.</text>
</comment>
<dbReference type="GO" id="GO:0017108">
    <property type="term" value="F:5'-flap endonuclease activity"/>
    <property type="evidence" value="ECO:0007669"/>
    <property type="project" value="InterPro"/>
</dbReference>
<dbReference type="InterPro" id="IPR020046">
    <property type="entry name" value="5-3_exonucl_a-hlix_arch_N"/>
</dbReference>
<dbReference type="Pfam" id="PF02739">
    <property type="entry name" value="5_3_exonuc_N"/>
    <property type="match status" value="1"/>
</dbReference>